<evidence type="ECO:0000313" key="2">
    <source>
        <dbReference type="EMBL" id="KRM45673.1"/>
    </source>
</evidence>
<dbReference type="AlphaFoldDB" id="A0A0R1Z214"/>
<keyword evidence="1" id="KW-0812">Transmembrane</keyword>
<keyword evidence="1" id="KW-0472">Membrane</keyword>
<reference evidence="2 3" key="1">
    <citation type="journal article" date="2015" name="Genome Announc.">
        <title>Expanding the biotechnology potential of lactobacilli through comparative genomics of 213 strains and associated genera.</title>
        <authorList>
            <person name="Sun Z."/>
            <person name="Harris H.M."/>
            <person name="McCann A."/>
            <person name="Guo C."/>
            <person name="Argimon S."/>
            <person name="Zhang W."/>
            <person name="Yang X."/>
            <person name="Jeffery I.B."/>
            <person name="Cooney J.C."/>
            <person name="Kagawa T.F."/>
            <person name="Liu W."/>
            <person name="Song Y."/>
            <person name="Salvetti E."/>
            <person name="Wrobel A."/>
            <person name="Rasinkangas P."/>
            <person name="Parkhill J."/>
            <person name="Rea M.C."/>
            <person name="O'Sullivan O."/>
            <person name="Ritari J."/>
            <person name="Douillard F.P."/>
            <person name="Paul Ross R."/>
            <person name="Yang R."/>
            <person name="Briner A.E."/>
            <person name="Felis G.E."/>
            <person name="de Vos W.M."/>
            <person name="Barrangou R."/>
            <person name="Klaenhammer T.R."/>
            <person name="Caufield P.W."/>
            <person name="Cui Y."/>
            <person name="Zhang H."/>
            <person name="O'Toole P.W."/>
        </authorList>
    </citation>
    <scope>NUCLEOTIDE SEQUENCE [LARGE SCALE GENOMIC DNA]</scope>
    <source>
        <strain evidence="2 3">DSM 18390</strain>
    </source>
</reference>
<dbReference type="PATRIC" id="fig|1423786.4.peg.908"/>
<keyword evidence="1" id="KW-1133">Transmembrane helix</keyword>
<dbReference type="Proteomes" id="UP000051010">
    <property type="component" value="Unassembled WGS sequence"/>
</dbReference>
<name>A0A0R1Z214_9LACO</name>
<evidence type="ECO:0000313" key="3">
    <source>
        <dbReference type="Proteomes" id="UP000051010"/>
    </source>
</evidence>
<comment type="caution">
    <text evidence="2">The sequence shown here is derived from an EMBL/GenBank/DDBJ whole genome shotgun (WGS) entry which is preliminary data.</text>
</comment>
<evidence type="ECO:0000256" key="1">
    <source>
        <dbReference type="SAM" id="Phobius"/>
    </source>
</evidence>
<dbReference type="RefSeq" id="WP_054732176.1">
    <property type="nucleotide sequence ID" value="NZ_AZFZ01000002.1"/>
</dbReference>
<dbReference type="EMBL" id="AZFZ01000002">
    <property type="protein sequence ID" value="KRM45673.1"/>
    <property type="molecule type" value="Genomic_DNA"/>
</dbReference>
<sequence>MMKKASECSRLIIRKRAPILTMLRRAIILIALWLITGYVIYINVCFLLNAYSDTLVADYLLLNLSLRAYQIFALLVVVIATLMIIFGWLRIHHLKRRANQDD</sequence>
<proteinExistence type="predicted"/>
<feature type="transmembrane region" description="Helical" evidence="1">
    <location>
        <begin position="26"/>
        <end position="51"/>
    </location>
</feature>
<organism evidence="2 3">
    <name type="scientific">Lentilactobacillus parafarraginis DSM 18390 = JCM 14109</name>
    <dbReference type="NCBI Taxonomy" id="1423786"/>
    <lineage>
        <taxon>Bacteria</taxon>
        <taxon>Bacillati</taxon>
        <taxon>Bacillota</taxon>
        <taxon>Bacilli</taxon>
        <taxon>Lactobacillales</taxon>
        <taxon>Lactobacillaceae</taxon>
        <taxon>Lentilactobacillus</taxon>
    </lineage>
</organism>
<gene>
    <name evidence="2" type="ORF">FD47_GL000856</name>
</gene>
<accession>A0A0R1Z214</accession>
<feature type="transmembrane region" description="Helical" evidence="1">
    <location>
        <begin position="71"/>
        <end position="89"/>
    </location>
</feature>
<protein>
    <submittedName>
        <fullName evidence="2">Uncharacterized protein</fullName>
    </submittedName>
</protein>